<dbReference type="OrthoDB" id="340259at2759"/>
<reference evidence="5" key="2">
    <citation type="journal article" date="2023" name="IMA Fungus">
        <title>Comparative genomic study of the Penicillium genus elucidates a diverse pangenome and 15 lateral gene transfer events.</title>
        <authorList>
            <person name="Petersen C."/>
            <person name="Sorensen T."/>
            <person name="Nielsen M.R."/>
            <person name="Sondergaard T.E."/>
            <person name="Sorensen J.L."/>
            <person name="Fitzpatrick D.A."/>
            <person name="Frisvad J.C."/>
            <person name="Nielsen K.L."/>
        </authorList>
    </citation>
    <scope>NUCLEOTIDE SEQUENCE</scope>
    <source>
        <strain evidence="5">IBT 34128</strain>
    </source>
</reference>
<dbReference type="GO" id="GO:0000445">
    <property type="term" value="C:THO complex part of transcription export complex"/>
    <property type="evidence" value="ECO:0007669"/>
    <property type="project" value="TreeGrafter"/>
</dbReference>
<dbReference type="Gene3D" id="2.130.10.10">
    <property type="entry name" value="YVTN repeat-like/Quinoprotein amine dehydrogenase"/>
    <property type="match status" value="2"/>
</dbReference>
<dbReference type="RefSeq" id="XP_056508757.1">
    <property type="nucleotide sequence ID" value="XM_056658464.1"/>
</dbReference>
<evidence type="ECO:0000313" key="6">
    <source>
        <dbReference type="Proteomes" id="UP001141434"/>
    </source>
</evidence>
<evidence type="ECO:0000256" key="4">
    <source>
        <dbReference type="PROSITE-ProRule" id="PRU00221"/>
    </source>
</evidence>
<dbReference type="PANTHER" id="PTHR22839:SF0">
    <property type="entry name" value="THO COMPLEX SUBUNIT 3"/>
    <property type="match status" value="1"/>
</dbReference>
<dbReference type="PROSITE" id="PS50082">
    <property type="entry name" value="WD_REPEATS_2"/>
    <property type="match status" value="3"/>
</dbReference>
<dbReference type="AlphaFoldDB" id="A0A9W9ERF4"/>
<dbReference type="Proteomes" id="UP001141434">
    <property type="component" value="Unassembled WGS sequence"/>
</dbReference>
<reference evidence="5" key="1">
    <citation type="submission" date="2022-11" db="EMBL/GenBank/DDBJ databases">
        <authorList>
            <person name="Petersen C."/>
        </authorList>
    </citation>
    <scope>NUCLEOTIDE SEQUENCE</scope>
    <source>
        <strain evidence="5">IBT 34128</strain>
    </source>
</reference>
<dbReference type="GO" id="GO:0006406">
    <property type="term" value="P:mRNA export from nucleus"/>
    <property type="evidence" value="ECO:0007669"/>
    <property type="project" value="InterPro"/>
</dbReference>
<keyword evidence="1 4" id="KW-0853">WD repeat</keyword>
<dbReference type="PROSITE" id="PS00678">
    <property type="entry name" value="WD_REPEATS_1"/>
    <property type="match status" value="1"/>
</dbReference>
<evidence type="ECO:0000256" key="1">
    <source>
        <dbReference type="ARBA" id="ARBA00022574"/>
    </source>
</evidence>
<dbReference type="InterPro" id="IPR040132">
    <property type="entry name" value="Tex1/THOC3"/>
</dbReference>
<protein>
    <recommendedName>
        <fullName evidence="7">Anaphase-promoting complex subunit 4 WD40 domain-containing protein</fullName>
    </recommendedName>
</protein>
<dbReference type="FunFam" id="2.130.10.10:FF:000870">
    <property type="entry name" value="WD repeat-containing protein"/>
    <property type="match status" value="1"/>
</dbReference>
<dbReference type="EMBL" id="JAPMSZ010000010">
    <property type="protein sequence ID" value="KAJ5086632.1"/>
    <property type="molecule type" value="Genomic_DNA"/>
</dbReference>
<comment type="caution">
    <text evidence="5">The sequence shown here is derived from an EMBL/GenBank/DDBJ whole genome shotgun (WGS) entry which is preliminary data.</text>
</comment>
<evidence type="ECO:0008006" key="7">
    <source>
        <dbReference type="Google" id="ProtNLM"/>
    </source>
</evidence>
<dbReference type="PANTHER" id="PTHR22839">
    <property type="entry name" value="THO COMPLEX SUBUNIT 3 THO3"/>
    <property type="match status" value="1"/>
</dbReference>
<dbReference type="SMART" id="SM00320">
    <property type="entry name" value="WD40"/>
    <property type="match status" value="4"/>
</dbReference>
<dbReference type="InterPro" id="IPR001680">
    <property type="entry name" value="WD40_rpt"/>
</dbReference>
<sequence>MTIPLAVRHQLELPVLSPLPTSPAASNSGGSALWHQLPEQPVMAPAPRRDLLPKEHFAFVFGNVKTQSYHDPAAKGPGSHTIRTLAWNPTGQLIATGSADRTLRIWNPERPAVRYSTDLRGHSAGIEKVLFNPVRDAELASCSTDGTVRFWDVRSKTCVSRLDVGGEAFTMSWSADGSTMIVGRKDDTLIPVYVQSLSTPSIHPALASASADLSSTKPDATTYTALSGHQQPVQTNATTFSHHIATPTSPDLHLFATTGEGSVKILSYPSFDLLHTLNAHTSSCSAVSLAPTGRYLAIGGSDALISLWDTTDWICRRTLSSENGGAIRGVSWSFDGRFICGACDEPGCGGNGLEIFHAESGDSLYTIPTPGGINAGVPAVAWHPSRYWLAYSTTADGPSSSGAGGLKIVGAAGGGL</sequence>
<proteinExistence type="inferred from homology"/>
<dbReference type="PROSITE" id="PS50294">
    <property type="entry name" value="WD_REPEATS_REGION"/>
    <property type="match status" value="3"/>
</dbReference>
<feature type="repeat" description="WD" evidence="4">
    <location>
        <begin position="119"/>
        <end position="161"/>
    </location>
</feature>
<evidence type="ECO:0000313" key="5">
    <source>
        <dbReference type="EMBL" id="KAJ5086632.1"/>
    </source>
</evidence>
<gene>
    <name evidence="5" type="ORF">NUU61_007939</name>
</gene>
<evidence type="ECO:0000256" key="3">
    <source>
        <dbReference type="ARBA" id="ARBA00046343"/>
    </source>
</evidence>
<dbReference type="InterPro" id="IPR015943">
    <property type="entry name" value="WD40/YVTN_repeat-like_dom_sf"/>
</dbReference>
<keyword evidence="2" id="KW-0677">Repeat</keyword>
<dbReference type="InterPro" id="IPR036322">
    <property type="entry name" value="WD40_repeat_dom_sf"/>
</dbReference>
<organism evidence="5 6">
    <name type="scientific">Penicillium alfredii</name>
    <dbReference type="NCBI Taxonomy" id="1506179"/>
    <lineage>
        <taxon>Eukaryota</taxon>
        <taxon>Fungi</taxon>
        <taxon>Dikarya</taxon>
        <taxon>Ascomycota</taxon>
        <taxon>Pezizomycotina</taxon>
        <taxon>Eurotiomycetes</taxon>
        <taxon>Eurotiomycetidae</taxon>
        <taxon>Eurotiales</taxon>
        <taxon>Aspergillaceae</taxon>
        <taxon>Penicillium</taxon>
    </lineage>
</organism>
<dbReference type="PRINTS" id="PR00320">
    <property type="entry name" value="GPROTEINBRPT"/>
</dbReference>
<keyword evidence="6" id="KW-1185">Reference proteome</keyword>
<feature type="repeat" description="WD" evidence="4">
    <location>
        <begin position="277"/>
        <end position="309"/>
    </location>
</feature>
<dbReference type="SUPFAM" id="SSF50978">
    <property type="entry name" value="WD40 repeat-like"/>
    <property type="match status" value="1"/>
</dbReference>
<accession>A0A9W9ERF4</accession>
<name>A0A9W9ERF4_9EURO</name>
<dbReference type="InterPro" id="IPR019775">
    <property type="entry name" value="WD40_repeat_CS"/>
</dbReference>
<comment type="similarity">
    <text evidence="3">Belongs to the THOC3 family.</text>
</comment>
<evidence type="ECO:0000256" key="2">
    <source>
        <dbReference type="ARBA" id="ARBA00022737"/>
    </source>
</evidence>
<feature type="repeat" description="WD" evidence="4">
    <location>
        <begin position="82"/>
        <end position="107"/>
    </location>
</feature>
<dbReference type="GeneID" id="81397633"/>
<dbReference type="Pfam" id="PF00400">
    <property type="entry name" value="WD40"/>
    <property type="match status" value="4"/>
</dbReference>
<dbReference type="InterPro" id="IPR020472">
    <property type="entry name" value="WD40_PAC1"/>
</dbReference>